<feature type="transmembrane region" description="Helical" evidence="1">
    <location>
        <begin position="119"/>
        <end position="138"/>
    </location>
</feature>
<dbReference type="EMBL" id="QUNO01000003">
    <property type="protein sequence ID" value="REH51586.1"/>
    <property type="molecule type" value="Genomic_DNA"/>
</dbReference>
<evidence type="ECO:0000256" key="1">
    <source>
        <dbReference type="SAM" id="Phobius"/>
    </source>
</evidence>
<feature type="transmembrane region" description="Helical" evidence="1">
    <location>
        <begin position="144"/>
        <end position="161"/>
    </location>
</feature>
<keyword evidence="1" id="KW-0812">Transmembrane</keyword>
<dbReference type="AlphaFoldDB" id="A0A3E0HZ92"/>
<feature type="transmembrane region" description="Helical" evidence="1">
    <location>
        <begin position="36"/>
        <end position="53"/>
    </location>
</feature>
<evidence type="ECO:0000313" key="2">
    <source>
        <dbReference type="EMBL" id="REH51586.1"/>
    </source>
</evidence>
<dbReference type="RefSeq" id="WP_116173656.1">
    <property type="nucleotide sequence ID" value="NZ_CP144375.1"/>
</dbReference>
<accession>A0A3E0HZ92</accession>
<feature type="transmembrane region" description="Helical" evidence="1">
    <location>
        <begin position="12"/>
        <end position="30"/>
    </location>
</feature>
<evidence type="ECO:0000313" key="3">
    <source>
        <dbReference type="Proteomes" id="UP000256269"/>
    </source>
</evidence>
<reference evidence="2 3" key="1">
    <citation type="submission" date="2018-08" db="EMBL/GenBank/DDBJ databases">
        <title>Genomic Encyclopedia of Archaeal and Bacterial Type Strains, Phase II (KMG-II): from individual species to whole genera.</title>
        <authorList>
            <person name="Goeker M."/>
        </authorList>
    </citation>
    <scope>NUCLEOTIDE SEQUENCE [LARGE SCALE GENOMIC DNA]</scope>
    <source>
        <strain evidence="2 3">DSM 45791</strain>
    </source>
</reference>
<sequence>MTLELKPGRPAWWLRAAIAAIGAAVVGILALQGLGFGLMIVFAVLAAVAVALPSSPGMTVFIGATALATAFLDGSSVGVAAVLLIPLLHLGHVLAGIAGVIPIGARLHLSAFRRPLRRYLLVQVSVLALVAVAVLLPAGRIDPIVEVAGLLAAAGIGLLALPRR</sequence>
<dbReference type="Proteomes" id="UP000256269">
    <property type="component" value="Unassembled WGS sequence"/>
</dbReference>
<gene>
    <name evidence="2" type="ORF">BCF44_10335</name>
</gene>
<keyword evidence="3" id="KW-1185">Reference proteome</keyword>
<keyword evidence="1" id="KW-1133">Transmembrane helix</keyword>
<proteinExistence type="predicted"/>
<protein>
    <submittedName>
        <fullName evidence="2">Uncharacterized protein</fullName>
    </submittedName>
</protein>
<organism evidence="2 3">
    <name type="scientific">Kutzneria buriramensis</name>
    <dbReference type="NCBI Taxonomy" id="1045776"/>
    <lineage>
        <taxon>Bacteria</taxon>
        <taxon>Bacillati</taxon>
        <taxon>Actinomycetota</taxon>
        <taxon>Actinomycetes</taxon>
        <taxon>Pseudonocardiales</taxon>
        <taxon>Pseudonocardiaceae</taxon>
        <taxon>Kutzneria</taxon>
    </lineage>
</organism>
<comment type="caution">
    <text evidence="2">The sequence shown here is derived from an EMBL/GenBank/DDBJ whole genome shotgun (WGS) entry which is preliminary data.</text>
</comment>
<name>A0A3E0HZ92_9PSEU</name>
<keyword evidence="1" id="KW-0472">Membrane</keyword>